<evidence type="ECO:0008006" key="3">
    <source>
        <dbReference type="Google" id="ProtNLM"/>
    </source>
</evidence>
<reference evidence="1" key="1">
    <citation type="submission" date="2021-01" db="EMBL/GenBank/DDBJ databases">
        <title>Marivirga sp. nov., isolated from intertidal surface sediments.</title>
        <authorList>
            <person name="Zhang M."/>
        </authorList>
    </citation>
    <scope>NUCLEOTIDE SEQUENCE</scope>
    <source>
        <strain evidence="1">SM1354</strain>
    </source>
</reference>
<dbReference type="Proteomes" id="UP000642920">
    <property type="component" value="Unassembled WGS sequence"/>
</dbReference>
<protein>
    <recommendedName>
        <fullName evidence="3">Spore coat polysaccharide biosynthesis protein SpsF</fullName>
    </recommendedName>
</protein>
<comment type="caution">
    <text evidence="1">The sequence shown here is derived from an EMBL/GenBank/DDBJ whole genome shotgun (WGS) entry which is preliminary data.</text>
</comment>
<dbReference type="InterPro" id="IPR029044">
    <property type="entry name" value="Nucleotide-diphossugar_trans"/>
</dbReference>
<proteinExistence type="predicted"/>
<dbReference type="PANTHER" id="PTHR42866">
    <property type="entry name" value="3-DEOXY-MANNO-OCTULOSONATE CYTIDYLYLTRANSFERASE"/>
    <property type="match status" value="1"/>
</dbReference>
<dbReference type="PANTHER" id="PTHR42866:SF1">
    <property type="entry name" value="SPORE COAT POLYSACCHARIDE BIOSYNTHESIS PROTEIN SPSF"/>
    <property type="match status" value="1"/>
</dbReference>
<accession>A0A937AMW5</accession>
<sequence length="262" mass="30327">MPKTVACIIARTTSQRLPLKVLRNIYEEYSILEFLINRIKLCNKVDDIYICTSFEPVDDILEDVAKKNNVKIHRGDPNNIIERMISVSKLENADILLRITGDNPLTSYEYIDIQINSLVLKKLDYIRLIDVPIGATAEVMTTNALIQCSKDMNQEYSEYLMLYMFEPNKRKCGVIKPFDKNYSHELITVDVHEDLQKVKTILEKTSKGLKIKLAEMLRFFSDQPKTTDDSVMIKLPENKSVSLKEFNLDMERRVSEAIKIEI</sequence>
<dbReference type="GO" id="GO:0005829">
    <property type="term" value="C:cytosol"/>
    <property type="evidence" value="ECO:0007669"/>
    <property type="project" value="TreeGrafter"/>
</dbReference>
<keyword evidence="2" id="KW-1185">Reference proteome</keyword>
<dbReference type="Gene3D" id="3.90.550.10">
    <property type="entry name" value="Spore Coat Polysaccharide Biosynthesis Protein SpsA, Chain A"/>
    <property type="match status" value="1"/>
</dbReference>
<gene>
    <name evidence="1" type="ORF">JKP34_14395</name>
</gene>
<dbReference type="InterPro" id="IPR003329">
    <property type="entry name" value="Cytidylyl_trans"/>
</dbReference>
<dbReference type="SUPFAM" id="SSF53448">
    <property type="entry name" value="Nucleotide-diphospho-sugar transferases"/>
    <property type="match status" value="1"/>
</dbReference>
<dbReference type="AlphaFoldDB" id="A0A937AMW5"/>
<dbReference type="Pfam" id="PF02348">
    <property type="entry name" value="CTP_transf_3"/>
    <property type="match status" value="1"/>
</dbReference>
<evidence type="ECO:0000313" key="1">
    <source>
        <dbReference type="EMBL" id="MBL0766453.1"/>
    </source>
</evidence>
<dbReference type="EMBL" id="JAERQG010000004">
    <property type="protein sequence ID" value="MBL0766453.1"/>
    <property type="molecule type" value="Genomic_DNA"/>
</dbReference>
<name>A0A937AMW5_9BACT</name>
<dbReference type="RefSeq" id="WP_201922973.1">
    <property type="nucleotide sequence ID" value="NZ_JAERQG010000004.1"/>
</dbReference>
<organism evidence="1 2">
    <name type="scientific">Marivirga atlantica</name>
    <dbReference type="NCBI Taxonomy" id="1548457"/>
    <lineage>
        <taxon>Bacteria</taxon>
        <taxon>Pseudomonadati</taxon>
        <taxon>Bacteroidota</taxon>
        <taxon>Cytophagia</taxon>
        <taxon>Cytophagales</taxon>
        <taxon>Marivirgaceae</taxon>
        <taxon>Marivirga</taxon>
    </lineage>
</organism>
<evidence type="ECO:0000313" key="2">
    <source>
        <dbReference type="Proteomes" id="UP000642920"/>
    </source>
</evidence>